<keyword evidence="4" id="KW-0808">Transferase</keyword>
<dbReference type="Pfam" id="PF01728">
    <property type="entry name" value="FtsJ"/>
    <property type="match status" value="1"/>
</dbReference>
<dbReference type="EMBL" id="UZAN01001515">
    <property type="protein sequence ID" value="VDP22923.1"/>
    <property type="molecule type" value="Genomic_DNA"/>
</dbReference>
<organism evidence="10">
    <name type="scientific">Echinostoma caproni</name>
    <dbReference type="NCBI Taxonomy" id="27848"/>
    <lineage>
        <taxon>Eukaryota</taxon>
        <taxon>Metazoa</taxon>
        <taxon>Spiralia</taxon>
        <taxon>Lophotrochozoa</taxon>
        <taxon>Platyhelminthes</taxon>
        <taxon>Trematoda</taxon>
        <taxon>Digenea</taxon>
        <taxon>Plagiorchiida</taxon>
        <taxon>Echinostomata</taxon>
        <taxon>Echinostomatoidea</taxon>
        <taxon>Echinostomatidae</taxon>
        <taxon>Echinostoma</taxon>
    </lineage>
</organism>
<reference evidence="10" key="1">
    <citation type="submission" date="2016-06" db="UniProtKB">
        <authorList>
            <consortium name="WormBaseParasite"/>
        </authorList>
    </citation>
    <scope>IDENTIFICATION</scope>
</reference>
<accession>A0A183A0H4</accession>
<dbReference type="GO" id="GO:0008650">
    <property type="term" value="F:rRNA (uridine-2'-O-)-methyltransferase activity"/>
    <property type="evidence" value="ECO:0007669"/>
    <property type="project" value="TreeGrafter"/>
</dbReference>
<dbReference type="OrthoDB" id="20105at2759"/>
<dbReference type="Proteomes" id="UP000272942">
    <property type="component" value="Unassembled WGS sequence"/>
</dbReference>
<evidence type="ECO:0000256" key="3">
    <source>
        <dbReference type="ARBA" id="ARBA00022603"/>
    </source>
</evidence>
<keyword evidence="2" id="KW-0698">rRNA processing</keyword>
<protein>
    <recommendedName>
        <fullName evidence="6">rRNA methyltransferase 2, mitochondrial</fullName>
    </recommendedName>
</protein>
<evidence type="ECO:0000313" key="10">
    <source>
        <dbReference type="WBParaSite" id="ECPE_0000045901-mRNA-1"/>
    </source>
</evidence>
<evidence type="ECO:0000313" key="9">
    <source>
        <dbReference type="Proteomes" id="UP000272942"/>
    </source>
</evidence>
<dbReference type="InterPro" id="IPR050082">
    <property type="entry name" value="RNA_methyltr_RlmE"/>
</dbReference>
<dbReference type="PANTHER" id="PTHR10920">
    <property type="entry name" value="RIBOSOMAL RNA METHYLTRANSFERASE"/>
    <property type="match status" value="1"/>
</dbReference>
<proteinExistence type="inferred from homology"/>
<evidence type="ECO:0000313" key="8">
    <source>
        <dbReference type="EMBL" id="VDP22923.1"/>
    </source>
</evidence>
<reference evidence="8 9" key="2">
    <citation type="submission" date="2018-11" db="EMBL/GenBank/DDBJ databases">
        <authorList>
            <consortium name="Pathogen Informatics"/>
        </authorList>
    </citation>
    <scope>NUCLEOTIDE SEQUENCE [LARGE SCALE GENOMIC DNA]</scope>
    <source>
        <strain evidence="8 9">Egypt</strain>
    </source>
</reference>
<evidence type="ECO:0000256" key="4">
    <source>
        <dbReference type="ARBA" id="ARBA00022679"/>
    </source>
</evidence>
<gene>
    <name evidence="8" type="ORF">ECPE_LOCUS459</name>
</gene>
<dbReference type="Gene3D" id="3.40.50.150">
    <property type="entry name" value="Vaccinia Virus protein VP39"/>
    <property type="match status" value="1"/>
</dbReference>
<evidence type="ECO:0000256" key="2">
    <source>
        <dbReference type="ARBA" id="ARBA00022552"/>
    </source>
</evidence>
<dbReference type="SUPFAM" id="SSF53335">
    <property type="entry name" value="S-adenosyl-L-methionine-dependent methyltransferases"/>
    <property type="match status" value="1"/>
</dbReference>
<dbReference type="PANTHER" id="PTHR10920:SF18">
    <property type="entry name" value="RRNA METHYLTRANSFERASE 2, MITOCHONDRIAL"/>
    <property type="match status" value="1"/>
</dbReference>
<name>A0A183A0H4_9TREM</name>
<dbReference type="InterPro" id="IPR002877">
    <property type="entry name" value="RNA_MeTrfase_FtsJ_dom"/>
</dbReference>
<evidence type="ECO:0000256" key="5">
    <source>
        <dbReference type="ARBA" id="ARBA00022691"/>
    </source>
</evidence>
<evidence type="ECO:0000256" key="6">
    <source>
        <dbReference type="ARBA" id="ARBA00041184"/>
    </source>
</evidence>
<dbReference type="WBParaSite" id="ECPE_0000045901-mRNA-1">
    <property type="protein sequence ID" value="ECPE_0000045901-mRNA-1"/>
    <property type="gene ID" value="ECPE_0000045901"/>
</dbReference>
<keyword evidence="3" id="KW-0489">Methyltransferase</keyword>
<evidence type="ECO:0000256" key="1">
    <source>
        <dbReference type="ARBA" id="ARBA00009258"/>
    </source>
</evidence>
<keyword evidence="9" id="KW-1185">Reference proteome</keyword>
<sequence length="251" mass="27830">MTFMYAPNLVIKGSNLKAESTIIISLDFGENQEKRWLGRQRADPFVRRARLESFRCRSAFKLIQLHEGVPGGLIHPGDVVLDCGAAPGSWTQVATAFSAGPPAGLVIAFDLLDFSPVPGAHCYPQTDVLDWEKCARLVDQAIAAHKDRGSASNSDTQLMTESVGVNVVLSDMAPNASGIREIDIPAMMNLASAVLQVRSSLDKYTVPEQFGFSKFRMRLGFISFQTRLNRVLQRFAFGYNWLVRIPIMYRC</sequence>
<evidence type="ECO:0000259" key="7">
    <source>
        <dbReference type="Pfam" id="PF01728"/>
    </source>
</evidence>
<dbReference type="GO" id="GO:0005739">
    <property type="term" value="C:mitochondrion"/>
    <property type="evidence" value="ECO:0007669"/>
    <property type="project" value="TreeGrafter"/>
</dbReference>
<keyword evidence="5" id="KW-0949">S-adenosyl-L-methionine</keyword>
<dbReference type="InterPro" id="IPR029063">
    <property type="entry name" value="SAM-dependent_MTases_sf"/>
</dbReference>
<dbReference type="AlphaFoldDB" id="A0A183A0H4"/>
<feature type="domain" description="Ribosomal RNA methyltransferase FtsJ" evidence="7">
    <location>
        <begin position="54"/>
        <end position="199"/>
    </location>
</feature>
<comment type="similarity">
    <text evidence="1">Belongs to the class I-like SAM-binding methyltransferase superfamily. RNA methyltransferase RlmE family.</text>
</comment>